<dbReference type="GO" id="GO:0016020">
    <property type="term" value="C:membrane"/>
    <property type="evidence" value="ECO:0007669"/>
    <property type="project" value="TreeGrafter"/>
</dbReference>
<keyword evidence="2" id="KW-0342">GTP-binding</keyword>
<dbReference type="EMBL" id="AP024445">
    <property type="protein sequence ID" value="BCS21847.1"/>
    <property type="molecule type" value="Genomic_DNA"/>
</dbReference>
<dbReference type="Pfam" id="PF01031">
    <property type="entry name" value="Dynamin_M"/>
    <property type="match status" value="1"/>
</dbReference>
<dbReference type="Gene3D" id="3.40.50.300">
    <property type="entry name" value="P-loop containing nucleotide triphosphate hydrolases"/>
    <property type="match status" value="1"/>
</dbReference>
<dbReference type="InterPro" id="IPR027417">
    <property type="entry name" value="P-loop_NTPase"/>
</dbReference>
<dbReference type="GO" id="GO:0005874">
    <property type="term" value="C:microtubule"/>
    <property type="evidence" value="ECO:0007669"/>
    <property type="project" value="TreeGrafter"/>
</dbReference>
<feature type="domain" description="GED" evidence="3">
    <location>
        <begin position="610"/>
        <end position="701"/>
    </location>
</feature>
<dbReference type="InterPro" id="IPR045063">
    <property type="entry name" value="Dynamin_N"/>
</dbReference>
<dbReference type="SMART" id="SM00053">
    <property type="entry name" value="DYNc"/>
    <property type="match status" value="1"/>
</dbReference>
<evidence type="ECO:0000256" key="1">
    <source>
        <dbReference type="ARBA" id="ARBA00022741"/>
    </source>
</evidence>
<dbReference type="PROSITE" id="PS51388">
    <property type="entry name" value="GED"/>
    <property type="match status" value="1"/>
</dbReference>
<gene>
    <name evidence="4" type="ORF">APUU_30072A</name>
</gene>
<dbReference type="OrthoDB" id="415706at2759"/>
<dbReference type="GO" id="GO:0005739">
    <property type="term" value="C:mitochondrion"/>
    <property type="evidence" value="ECO:0007669"/>
    <property type="project" value="TreeGrafter"/>
</dbReference>
<dbReference type="GO" id="GO:0003924">
    <property type="term" value="F:GTPase activity"/>
    <property type="evidence" value="ECO:0007669"/>
    <property type="project" value="InterPro"/>
</dbReference>
<dbReference type="GO" id="GO:0008017">
    <property type="term" value="F:microtubule binding"/>
    <property type="evidence" value="ECO:0007669"/>
    <property type="project" value="TreeGrafter"/>
</dbReference>
<organism evidence="4 5">
    <name type="scientific">Aspergillus puulaauensis</name>
    <dbReference type="NCBI Taxonomy" id="1220207"/>
    <lineage>
        <taxon>Eukaryota</taxon>
        <taxon>Fungi</taxon>
        <taxon>Dikarya</taxon>
        <taxon>Ascomycota</taxon>
        <taxon>Pezizomycotina</taxon>
        <taxon>Eurotiomycetes</taxon>
        <taxon>Eurotiomycetidae</taxon>
        <taxon>Eurotiales</taxon>
        <taxon>Aspergillaceae</taxon>
        <taxon>Aspergillus</taxon>
    </lineage>
</organism>
<dbReference type="KEGG" id="apuu:APUU_30072A"/>
<dbReference type="AlphaFoldDB" id="A0A7R7XHX7"/>
<dbReference type="PANTHER" id="PTHR11566:SF146">
    <property type="entry name" value="FAMILY GTPASE, PUTATIVE (AFU_ORTHOLOGUE AFUA_4G14300)-RELATED"/>
    <property type="match status" value="1"/>
</dbReference>
<dbReference type="CDD" id="cd08771">
    <property type="entry name" value="DLP_1"/>
    <property type="match status" value="1"/>
</dbReference>
<sequence>MGQRIRHFVGVESSEQLAFVDELHALGLSSTVELPELVVVGDQSAGKSSVLQAITEISFPVDESTCTRFPIQVSFRQTTGSKTSRVKATITPGPLAEGDSAVLGRIKDFCIEKEALTKETMKEMIDKGTECMFGEEQLNGKAAAPPLCDATLRIERSGPDEMHWSIVDLPGLVKRGGSRREQIAGTDEVAPATKSAIAESIVRRHLSNERNIVLVILDDSDVERSKSLEIIESIPGIQNRAIGVLNKCDKREEGAGQWMVSLLQNDLPTVPHLNHGWFGLRNRRPIEPHLTDAERDQAEEREFAQPAWQDVPKERFGIKALMKYVDRERRTLLQKGMPEIIIEIRQKLRDCEADLKRIGEARTSPRAQRYFVLQFCNEMQRMAEGSLRGQYQDIPSEDPKVRVRYMVQKQLEEFSAAVYPTQEIQVSFGGYETELNDLRSSSPGPVAWEDRIKREPGIYGAIYEEAMVSRGRSLPGSVHPDVEEKVFRKMSAHWERIARALVEDAKQRAKECYDILLKLAIPNSRVRFEVSRFIGGQLDDWNKDSDHALHELIQDNQVRPLFTGHPFLETSLGYADRQRNRIFNGGRGTRAEGDGKSPDVSYLPNLLNNILQTRAKLESYYEIAVFRFIDNVAMQVIERHVLGPKCPLRAICAETFTQLDNDELNRIAGEDSADASTRQRLEMTRDRYRKALDRWEQLSVL</sequence>
<dbReference type="GeneID" id="64971852"/>
<dbReference type="SUPFAM" id="SSF52540">
    <property type="entry name" value="P-loop containing nucleoside triphosphate hydrolases"/>
    <property type="match status" value="1"/>
</dbReference>
<dbReference type="PRINTS" id="PR00195">
    <property type="entry name" value="DYNAMIN"/>
</dbReference>
<dbReference type="InterPro" id="IPR001401">
    <property type="entry name" value="Dynamin_GTPase"/>
</dbReference>
<dbReference type="Pfam" id="PF00350">
    <property type="entry name" value="Dynamin_N"/>
    <property type="match status" value="1"/>
</dbReference>
<proteinExistence type="predicted"/>
<dbReference type="Proteomes" id="UP000654913">
    <property type="component" value="Chromosome 3"/>
</dbReference>
<dbReference type="InterPro" id="IPR000375">
    <property type="entry name" value="Dynamin_stalk"/>
</dbReference>
<dbReference type="InterPro" id="IPR020850">
    <property type="entry name" value="GED_dom"/>
</dbReference>
<dbReference type="InterPro" id="IPR022812">
    <property type="entry name" value="Dynamin"/>
</dbReference>
<protein>
    <recommendedName>
        <fullName evidence="3">GED domain-containing protein</fullName>
    </recommendedName>
</protein>
<dbReference type="RefSeq" id="XP_041554041.1">
    <property type="nucleotide sequence ID" value="XM_041701124.1"/>
</dbReference>
<keyword evidence="1" id="KW-0547">Nucleotide-binding</keyword>
<evidence type="ECO:0000259" key="3">
    <source>
        <dbReference type="PROSITE" id="PS51388"/>
    </source>
</evidence>
<evidence type="ECO:0000256" key="2">
    <source>
        <dbReference type="ARBA" id="ARBA00023134"/>
    </source>
</evidence>
<keyword evidence="5" id="KW-1185">Reference proteome</keyword>
<name>A0A7R7XHX7_9EURO</name>
<reference evidence="4" key="1">
    <citation type="submission" date="2021-01" db="EMBL/GenBank/DDBJ databases">
        <authorList>
            <consortium name="Aspergillus puulaauensis MK2 genome sequencing consortium"/>
            <person name="Kazuki M."/>
            <person name="Futagami T."/>
        </authorList>
    </citation>
    <scope>NUCLEOTIDE SEQUENCE</scope>
    <source>
        <strain evidence="4">MK2</strain>
    </source>
</reference>
<reference evidence="4" key="2">
    <citation type="submission" date="2021-02" db="EMBL/GenBank/DDBJ databases">
        <title>Aspergillus puulaauensis MK2 genome sequence.</title>
        <authorList>
            <person name="Futagami T."/>
            <person name="Mori K."/>
            <person name="Kadooka C."/>
            <person name="Tanaka T."/>
        </authorList>
    </citation>
    <scope>NUCLEOTIDE SEQUENCE</scope>
    <source>
        <strain evidence="4">MK2</strain>
    </source>
</reference>
<dbReference type="GO" id="GO:0048312">
    <property type="term" value="P:intracellular distribution of mitochondria"/>
    <property type="evidence" value="ECO:0007669"/>
    <property type="project" value="TreeGrafter"/>
</dbReference>
<dbReference type="GO" id="GO:0005525">
    <property type="term" value="F:GTP binding"/>
    <property type="evidence" value="ECO:0007669"/>
    <property type="project" value="InterPro"/>
</dbReference>
<dbReference type="GO" id="GO:0006897">
    <property type="term" value="P:endocytosis"/>
    <property type="evidence" value="ECO:0007669"/>
    <property type="project" value="TreeGrafter"/>
</dbReference>
<evidence type="ECO:0000313" key="5">
    <source>
        <dbReference type="Proteomes" id="UP000654913"/>
    </source>
</evidence>
<dbReference type="PANTHER" id="PTHR11566">
    <property type="entry name" value="DYNAMIN"/>
    <property type="match status" value="1"/>
</dbReference>
<dbReference type="GO" id="GO:0016559">
    <property type="term" value="P:peroxisome fission"/>
    <property type="evidence" value="ECO:0007669"/>
    <property type="project" value="TreeGrafter"/>
</dbReference>
<accession>A0A7R7XHX7</accession>
<dbReference type="GO" id="GO:0000266">
    <property type="term" value="P:mitochondrial fission"/>
    <property type="evidence" value="ECO:0007669"/>
    <property type="project" value="TreeGrafter"/>
</dbReference>
<evidence type="ECO:0000313" key="4">
    <source>
        <dbReference type="EMBL" id="BCS21847.1"/>
    </source>
</evidence>